<dbReference type="SUPFAM" id="SSF52540">
    <property type="entry name" value="P-loop containing nucleoside triphosphate hydrolases"/>
    <property type="match status" value="1"/>
</dbReference>
<dbReference type="InterPro" id="IPR027417">
    <property type="entry name" value="P-loop_NTPase"/>
</dbReference>
<proteinExistence type="predicted"/>
<dbReference type="InterPro" id="IPR011006">
    <property type="entry name" value="CheY-like_superfamily"/>
</dbReference>
<dbReference type="Gene3D" id="1.10.8.60">
    <property type="match status" value="1"/>
</dbReference>
<dbReference type="GO" id="GO:0000160">
    <property type="term" value="P:phosphorelay signal transduction system"/>
    <property type="evidence" value="ECO:0007669"/>
    <property type="project" value="InterPro"/>
</dbReference>
<feature type="modified residue" description="4-aspartylphosphate" evidence="5">
    <location>
        <position position="58"/>
    </location>
</feature>
<dbReference type="Pfam" id="PF25601">
    <property type="entry name" value="AAA_lid_14"/>
    <property type="match status" value="1"/>
</dbReference>
<dbReference type="InterPro" id="IPR025662">
    <property type="entry name" value="Sigma_54_int_dom_ATP-bd_1"/>
</dbReference>
<dbReference type="Gene3D" id="3.40.50.2300">
    <property type="match status" value="1"/>
</dbReference>
<dbReference type="PROSITE" id="PS00675">
    <property type="entry name" value="SIGMA54_INTERACT_1"/>
    <property type="match status" value="1"/>
</dbReference>
<dbReference type="InterPro" id="IPR002197">
    <property type="entry name" value="HTH_Fis"/>
</dbReference>
<evidence type="ECO:0000313" key="9">
    <source>
        <dbReference type="Proteomes" id="UP000000739"/>
    </source>
</evidence>
<evidence type="ECO:0000259" key="6">
    <source>
        <dbReference type="PROSITE" id="PS50045"/>
    </source>
</evidence>
<dbReference type="PROSITE" id="PS00688">
    <property type="entry name" value="SIGMA54_INTERACT_3"/>
    <property type="match status" value="1"/>
</dbReference>
<dbReference type="Proteomes" id="UP000000739">
    <property type="component" value="Chromosome"/>
</dbReference>
<reference evidence="8 9" key="1">
    <citation type="journal article" date="2012" name="Environ. Microbiol.">
        <title>The genome sequence of Desulfatibacillum alkenivorans AK-01: a blueprint for anaerobic alkane oxidation.</title>
        <authorList>
            <person name="Callaghan A.V."/>
            <person name="Morris B.E."/>
            <person name="Pereira I.A."/>
            <person name="McInerney M.J."/>
            <person name="Austin R.N."/>
            <person name="Groves J.T."/>
            <person name="Kukor J.J."/>
            <person name="Suflita J.M."/>
            <person name="Young L.Y."/>
            <person name="Zylstra G.J."/>
            <person name="Wawrik B."/>
        </authorList>
    </citation>
    <scope>NUCLEOTIDE SEQUENCE [LARGE SCALE GENOMIC DNA]</scope>
    <source>
        <strain evidence="8 9">AK-01</strain>
    </source>
</reference>
<dbReference type="Gene3D" id="3.40.50.300">
    <property type="entry name" value="P-loop containing nucleotide triphosphate hydrolases"/>
    <property type="match status" value="1"/>
</dbReference>
<dbReference type="SUPFAM" id="SSF46689">
    <property type="entry name" value="Homeodomain-like"/>
    <property type="match status" value="1"/>
</dbReference>
<keyword evidence="3" id="KW-0805">Transcription regulation</keyword>
<dbReference type="InterPro" id="IPR001789">
    <property type="entry name" value="Sig_transdc_resp-reg_receiver"/>
</dbReference>
<dbReference type="Gene3D" id="1.10.10.60">
    <property type="entry name" value="Homeodomain-like"/>
    <property type="match status" value="1"/>
</dbReference>
<keyword evidence="9" id="KW-1185">Reference proteome</keyword>
<accession>B8FL05</accession>
<keyword evidence="2" id="KW-0067">ATP-binding</keyword>
<dbReference type="PANTHER" id="PTHR32071">
    <property type="entry name" value="TRANSCRIPTIONAL REGULATORY PROTEIN"/>
    <property type="match status" value="1"/>
</dbReference>
<dbReference type="RefSeq" id="WP_015947709.1">
    <property type="nucleotide sequence ID" value="NC_011768.1"/>
</dbReference>
<keyword evidence="1" id="KW-0547">Nucleotide-binding</keyword>
<dbReference type="GO" id="GO:0006355">
    <property type="term" value="P:regulation of DNA-templated transcription"/>
    <property type="evidence" value="ECO:0007669"/>
    <property type="project" value="InterPro"/>
</dbReference>
<dbReference type="CDD" id="cd00009">
    <property type="entry name" value="AAA"/>
    <property type="match status" value="1"/>
</dbReference>
<keyword evidence="5" id="KW-0597">Phosphoprotein</keyword>
<dbReference type="InterPro" id="IPR058031">
    <property type="entry name" value="AAA_lid_NorR"/>
</dbReference>
<dbReference type="eggNOG" id="COG2204">
    <property type="taxonomic scope" value="Bacteria"/>
</dbReference>
<dbReference type="EMBL" id="CP001322">
    <property type="protein sequence ID" value="ACL04640.1"/>
    <property type="molecule type" value="Genomic_DNA"/>
</dbReference>
<dbReference type="InterPro" id="IPR002078">
    <property type="entry name" value="Sigma_54_int"/>
</dbReference>
<dbReference type="HOGENOM" id="CLU_000445_0_6_7"/>
<feature type="domain" description="Response regulatory" evidence="7">
    <location>
        <begin position="9"/>
        <end position="123"/>
    </location>
</feature>
<sequence>MEEQTKLKTALIVDDEPVVRSGISRIVTHMGLKPDDAADGKEAISKMSDSYFDIIFLDVRMQGMGGMEVLGWIKDNNISSLVVMITGVTEPDIIIQAMKMGAFDYLAKPFGVDDIENIIQRAEKASAPPAQTIGIPKSKGLQAGPDRIMLGSSPVMQNLFSRMLKVAPTDGTVLITGESGTGKELVARAIHYHSRRRENEFVPVDCSALVENLLESELFGHVKGSFTGALQSKKGLFELANHGTFFFDEISNLSMDIQAKLLRVIQEREFTQVGGAVRIKVDLRIMVASNRDLRAAIAENKFREDLFYRLHVIPIHLPPLRERGKDIEELVNYFVLHMSRKIGREAPKVSREAMDVLLSYAWPGNVRELENTIERTLILKDDAVIKPEHLPQDIRQQPPDLRSFSDKMVSLKDLERDYIRFVLSRTNGGIQKAAGILGINRKTLSMKMKKYGL</sequence>
<dbReference type="Pfam" id="PF02954">
    <property type="entry name" value="HTH_8"/>
    <property type="match status" value="1"/>
</dbReference>
<dbReference type="InterPro" id="IPR025944">
    <property type="entry name" value="Sigma_54_int_dom_CS"/>
</dbReference>
<gene>
    <name evidence="8" type="ordered locus">Dalk_2950</name>
</gene>
<dbReference type="GO" id="GO:0043565">
    <property type="term" value="F:sequence-specific DNA binding"/>
    <property type="evidence" value="ECO:0007669"/>
    <property type="project" value="InterPro"/>
</dbReference>
<dbReference type="SMART" id="SM00448">
    <property type="entry name" value="REC"/>
    <property type="match status" value="1"/>
</dbReference>
<protein>
    <submittedName>
        <fullName evidence="8">Two-component, sigma54 specific, transcriptional regulator, Fis family</fullName>
    </submittedName>
</protein>
<dbReference type="FunFam" id="3.40.50.300:FF:000006">
    <property type="entry name" value="DNA-binding transcriptional regulator NtrC"/>
    <property type="match status" value="1"/>
</dbReference>
<dbReference type="InterPro" id="IPR003593">
    <property type="entry name" value="AAA+_ATPase"/>
</dbReference>
<dbReference type="PANTHER" id="PTHR32071:SF113">
    <property type="entry name" value="ALGINATE BIOSYNTHESIS TRANSCRIPTIONAL REGULATORY PROTEIN ALGB"/>
    <property type="match status" value="1"/>
</dbReference>
<evidence type="ECO:0000256" key="2">
    <source>
        <dbReference type="ARBA" id="ARBA00022840"/>
    </source>
</evidence>
<feature type="domain" description="Sigma-54 factor interaction" evidence="6">
    <location>
        <begin position="149"/>
        <end position="378"/>
    </location>
</feature>
<dbReference type="Pfam" id="PF00072">
    <property type="entry name" value="Response_reg"/>
    <property type="match status" value="1"/>
</dbReference>
<dbReference type="InterPro" id="IPR009057">
    <property type="entry name" value="Homeodomain-like_sf"/>
</dbReference>
<evidence type="ECO:0000256" key="5">
    <source>
        <dbReference type="PROSITE-ProRule" id="PRU00169"/>
    </source>
</evidence>
<keyword evidence="4" id="KW-0804">Transcription</keyword>
<dbReference type="SMART" id="SM00382">
    <property type="entry name" value="AAA"/>
    <property type="match status" value="1"/>
</dbReference>
<dbReference type="PROSITE" id="PS50045">
    <property type="entry name" value="SIGMA54_INTERACT_4"/>
    <property type="match status" value="1"/>
</dbReference>
<organism evidence="8 9">
    <name type="scientific">Desulfatibacillum aliphaticivorans</name>
    <dbReference type="NCBI Taxonomy" id="218208"/>
    <lineage>
        <taxon>Bacteria</taxon>
        <taxon>Pseudomonadati</taxon>
        <taxon>Thermodesulfobacteriota</taxon>
        <taxon>Desulfobacteria</taxon>
        <taxon>Desulfobacterales</taxon>
        <taxon>Desulfatibacillaceae</taxon>
        <taxon>Desulfatibacillum</taxon>
    </lineage>
</organism>
<evidence type="ECO:0000259" key="7">
    <source>
        <dbReference type="PROSITE" id="PS50110"/>
    </source>
</evidence>
<evidence type="ECO:0000256" key="4">
    <source>
        <dbReference type="ARBA" id="ARBA00023163"/>
    </source>
</evidence>
<dbReference type="SUPFAM" id="SSF52172">
    <property type="entry name" value="CheY-like"/>
    <property type="match status" value="1"/>
</dbReference>
<name>B8FL05_DESAL</name>
<evidence type="ECO:0000256" key="1">
    <source>
        <dbReference type="ARBA" id="ARBA00022741"/>
    </source>
</evidence>
<dbReference type="PROSITE" id="PS50110">
    <property type="entry name" value="RESPONSE_REGULATORY"/>
    <property type="match status" value="1"/>
</dbReference>
<dbReference type="KEGG" id="dal:Dalk_2950"/>
<dbReference type="GO" id="GO:0005524">
    <property type="term" value="F:ATP binding"/>
    <property type="evidence" value="ECO:0007669"/>
    <property type="project" value="UniProtKB-KW"/>
</dbReference>
<dbReference type="Pfam" id="PF00158">
    <property type="entry name" value="Sigma54_activat"/>
    <property type="match status" value="1"/>
</dbReference>
<dbReference type="AlphaFoldDB" id="B8FL05"/>
<evidence type="ECO:0000256" key="3">
    <source>
        <dbReference type="ARBA" id="ARBA00023015"/>
    </source>
</evidence>
<dbReference type="PRINTS" id="PR01590">
    <property type="entry name" value="HTHFIS"/>
</dbReference>
<evidence type="ECO:0000313" key="8">
    <source>
        <dbReference type="EMBL" id="ACL04640.1"/>
    </source>
</evidence>